<organism evidence="1">
    <name type="scientific">Anguilla anguilla</name>
    <name type="common">European freshwater eel</name>
    <name type="synonym">Muraena anguilla</name>
    <dbReference type="NCBI Taxonomy" id="7936"/>
    <lineage>
        <taxon>Eukaryota</taxon>
        <taxon>Metazoa</taxon>
        <taxon>Chordata</taxon>
        <taxon>Craniata</taxon>
        <taxon>Vertebrata</taxon>
        <taxon>Euteleostomi</taxon>
        <taxon>Actinopterygii</taxon>
        <taxon>Neopterygii</taxon>
        <taxon>Teleostei</taxon>
        <taxon>Anguilliformes</taxon>
        <taxon>Anguillidae</taxon>
        <taxon>Anguilla</taxon>
    </lineage>
</organism>
<proteinExistence type="predicted"/>
<sequence>MLNECNMYVDILRSRMKTARCSYIINVTGYVTVEKHTNRVNSYVIQYIWLHKHTYLPEYV</sequence>
<reference evidence="1" key="2">
    <citation type="journal article" date="2015" name="Fish Shellfish Immunol.">
        <title>Early steps in the European eel (Anguilla anguilla)-Vibrio vulnificus interaction in the gills: Role of the RtxA13 toxin.</title>
        <authorList>
            <person name="Callol A."/>
            <person name="Pajuelo D."/>
            <person name="Ebbesson L."/>
            <person name="Teles M."/>
            <person name="MacKenzie S."/>
            <person name="Amaro C."/>
        </authorList>
    </citation>
    <scope>NUCLEOTIDE SEQUENCE</scope>
</reference>
<reference evidence="1" key="1">
    <citation type="submission" date="2014-11" db="EMBL/GenBank/DDBJ databases">
        <authorList>
            <person name="Amaro Gonzalez C."/>
        </authorList>
    </citation>
    <scope>NUCLEOTIDE SEQUENCE</scope>
</reference>
<dbReference type="AlphaFoldDB" id="A0A0E9PNX0"/>
<dbReference type="EMBL" id="GBXM01102358">
    <property type="protein sequence ID" value="JAH06219.1"/>
    <property type="molecule type" value="Transcribed_RNA"/>
</dbReference>
<evidence type="ECO:0000313" key="1">
    <source>
        <dbReference type="EMBL" id="JAH06219.1"/>
    </source>
</evidence>
<name>A0A0E9PNX0_ANGAN</name>
<accession>A0A0E9PNX0</accession>
<protein>
    <submittedName>
        <fullName evidence="1">Uncharacterized protein</fullName>
    </submittedName>
</protein>